<dbReference type="Gene3D" id="3.40.50.2300">
    <property type="match status" value="2"/>
</dbReference>
<dbReference type="InterPro" id="IPR028082">
    <property type="entry name" value="Peripla_BP_I"/>
</dbReference>
<dbReference type="SUPFAM" id="SSF53822">
    <property type="entry name" value="Periplasmic binding protein-like I"/>
    <property type="match status" value="1"/>
</dbReference>
<comment type="subcellular location">
    <subcellularLocation>
        <location evidence="1">Cell envelope</location>
    </subcellularLocation>
</comment>
<dbReference type="CDD" id="cd06309">
    <property type="entry name" value="PBP1_galactofuranose_YtfQ-like"/>
    <property type="match status" value="1"/>
</dbReference>
<gene>
    <name evidence="6" type="ORF">SUBVAR_06801</name>
</gene>
<dbReference type="HOGENOM" id="CLU_037628_3_2_9"/>
<dbReference type="PANTHER" id="PTHR46847:SF3">
    <property type="entry name" value="GALACTOFURANOSE-BINDING PROTEIN YTFQ"/>
    <property type="match status" value="1"/>
</dbReference>
<dbReference type="eggNOG" id="COG1879">
    <property type="taxonomic scope" value="Bacteria"/>
</dbReference>
<reference evidence="6" key="1">
    <citation type="submission" date="2009-12" db="EMBL/GenBank/DDBJ databases">
        <authorList>
            <person name="Weinstock G."/>
            <person name="Sodergren E."/>
            <person name="Clifton S."/>
            <person name="Fulton L."/>
            <person name="Fulton B."/>
            <person name="Courtney L."/>
            <person name="Fronick C."/>
            <person name="Harrison M."/>
            <person name="Strong C."/>
            <person name="Farmer C."/>
            <person name="Delahaunty K."/>
            <person name="Markovic C."/>
            <person name="Hall O."/>
            <person name="Minx P."/>
            <person name="Tomlinson C."/>
            <person name="Mitreva M."/>
            <person name="Nelson J."/>
            <person name="Hou S."/>
            <person name="Wollam A."/>
            <person name="Pepin K.H."/>
            <person name="Johnson M."/>
            <person name="Bhonagiri V."/>
            <person name="Nash W.E."/>
            <person name="Warren W."/>
            <person name="Chinwalla A."/>
            <person name="Mardis E.R."/>
            <person name="Wilson R.K."/>
        </authorList>
    </citation>
    <scope>NUCLEOTIDE SEQUENCE [LARGE SCALE GENOMIC DNA]</scope>
    <source>
        <strain evidence="6">DSM 15176</strain>
    </source>
</reference>
<sequence>MQFDRFRIDFLPEMPFNGGTESKSGPVWETGSRRQNARKELEVTHMKKYLSAVLAASMVLSLAACGGGTASTEQTSEAADISSAATAETTDTADAGSGDLISIGFAQVGHESDWRTASTKSAQDVFSEANGYELSFVDCDNDSAAQLEAVRGFIQQDVDYIIIDPIVSTGWDTVLTECEDAGIPVIVIDRTIDDSDKYVSWVGSNFKDEGLACGEWLKAYADAKGMGEINALVIEGSTGASATIGRTDGFKEIADKYGWTILDSQSGDFTEAGGQEVMESFCQSYAGQFNVVICQNDNEAFGAMTAMDNAGVSYGVDGDVVLVSFDANKPALQLVMDGKITANFECNPMAAPFVEQVIQQLQAGETPEKEIYMDESWFAAEDIVSTINVNGTQQEMVHVTQDVLDARPY</sequence>
<dbReference type="Pfam" id="PF13407">
    <property type="entry name" value="Peripla_BP_4"/>
    <property type="match status" value="1"/>
</dbReference>
<keyword evidence="3" id="KW-0732">Signal</keyword>
<dbReference type="EMBL" id="ACBY02000054">
    <property type="protein sequence ID" value="EFB74821.1"/>
    <property type="molecule type" value="Genomic_DNA"/>
</dbReference>
<evidence type="ECO:0000313" key="6">
    <source>
        <dbReference type="EMBL" id="EFB74821.1"/>
    </source>
</evidence>
<evidence type="ECO:0000256" key="3">
    <source>
        <dbReference type="ARBA" id="ARBA00022729"/>
    </source>
</evidence>
<dbReference type="GO" id="GO:0030246">
    <property type="term" value="F:carbohydrate binding"/>
    <property type="evidence" value="ECO:0007669"/>
    <property type="project" value="UniProtKB-ARBA"/>
</dbReference>
<comment type="caution">
    <text evidence="6">The sequence shown here is derived from an EMBL/GenBank/DDBJ whole genome shotgun (WGS) entry which is preliminary data.</text>
</comment>
<comment type="similarity">
    <text evidence="2">Belongs to the bacterial solute-binding protein 2 family.</text>
</comment>
<evidence type="ECO:0000313" key="7">
    <source>
        <dbReference type="Proteomes" id="UP000003438"/>
    </source>
</evidence>
<name>D1PQX4_9FIRM</name>
<dbReference type="PANTHER" id="PTHR46847">
    <property type="entry name" value="D-ALLOSE-BINDING PERIPLASMIC PROTEIN-RELATED"/>
    <property type="match status" value="1"/>
</dbReference>
<protein>
    <recommendedName>
        <fullName evidence="5">Periplasmic binding protein domain-containing protein</fullName>
    </recommendedName>
</protein>
<evidence type="ECO:0000256" key="4">
    <source>
        <dbReference type="SAM" id="MobiDB-lite"/>
    </source>
</evidence>
<dbReference type="STRING" id="411471.SUBVAR_06801"/>
<keyword evidence="7" id="KW-1185">Reference proteome</keyword>
<evidence type="ECO:0000256" key="1">
    <source>
        <dbReference type="ARBA" id="ARBA00004196"/>
    </source>
</evidence>
<dbReference type="GO" id="GO:0030313">
    <property type="term" value="C:cell envelope"/>
    <property type="evidence" value="ECO:0007669"/>
    <property type="project" value="UniProtKB-SubCell"/>
</dbReference>
<feature type="compositionally biased region" description="Low complexity" evidence="4">
    <location>
        <begin position="75"/>
        <end position="92"/>
    </location>
</feature>
<dbReference type="AlphaFoldDB" id="D1PQX4"/>
<accession>D1PQX4</accession>
<evidence type="ECO:0000259" key="5">
    <source>
        <dbReference type="Pfam" id="PF13407"/>
    </source>
</evidence>
<organism evidence="6 7">
    <name type="scientific">Subdoligranulum variabile DSM 15176</name>
    <dbReference type="NCBI Taxonomy" id="411471"/>
    <lineage>
        <taxon>Bacteria</taxon>
        <taxon>Bacillati</taxon>
        <taxon>Bacillota</taxon>
        <taxon>Clostridia</taxon>
        <taxon>Eubacteriales</taxon>
        <taxon>Oscillospiraceae</taxon>
        <taxon>Subdoligranulum</taxon>
    </lineage>
</organism>
<feature type="domain" description="Periplasmic binding protein" evidence="5">
    <location>
        <begin position="103"/>
        <end position="342"/>
    </location>
</feature>
<dbReference type="Proteomes" id="UP000003438">
    <property type="component" value="Unassembled WGS sequence"/>
</dbReference>
<feature type="region of interest" description="Disordered" evidence="4">
    <location>
        <begin position="71"/>
        <end position="92"/>
    </location>
</feature>
<dbReference type="InterPro" id="IPR025997">
    <property type="entry name" value="SBP_2_dom"/>
</dbReference>
<proteinExistence type="inferred from homology"/>
<evidence type="ECO:0000256" key="2">
    <source>
        <dbReference type="ARBA" id="ARBA00007639"/>
    </source>
</evidence>